<dbReference type="Proteomes" id="UP000095286">
    <property type="component" value="Unplaced"/>
</dbReference>
<name>A0AC35TTR6_9BILA</name>
<evidence type="ECO:0000313" key="1">
    <source>
        <dbReference type="Proteomes" id="UP000095286"/>
    </source>
</evidence>
<dbReference type="WBParaSite" id="RSKR_0000432200.1">
    <property type="protein sequence ID" value="RSKR_0000432200.1"/>
    <property type="gene ID" value="RSKR_0000432200"/>
</dbReference>
<sequence>MEGSIFANDELQRSNVMGTNTSVEWVVENLNEKNQAFKDARGNSKVTKVDAFDVSSGKGFVSKVYKISFYFENKCEPFVAILKIPGFDCIQEAMDLQNMGLDERTDSLYGCLLINYHIRECQFYNTYANIPDLKIVKCYGTKDWIVGSQEGALIMDYLGSTGTNIEFMHGLNVYQIRNILKEIHNIQAYFFSSSNKECYREYKMLFNAEEVQKMGDVFINNWNKFKTFVPTELYKDYEEDIVALTSNITPILNFVINDLADINGNIKSFVHGDLWANNFMFKKDSNGTPLNEVDAIIDWQMIHAGSIGSDLARAIVLGCQPEIRREIETVDLPKYYENLKREVIKRGGEFEMTWEMFKLNYDYCLIEQSVQLLMMYGFVLHNYTIPEDRPDYMWDARKYAIGSRIIFALKDAVNKCRVLKPEWLISKVKAQ</sequence>
<evidence type="ECO:0000313" key="2">
    <source>
        <dbReference type="WBParaSite" id="RSKR_0000432200.1"/>
    </source>
</evidence>
<organism evidence="1 2">
    <name type="scientific">Rhabditophanes sp. KR3021</name>
    <dbReference type="NCBI Taxonomy" id="114890"/>
    <lineage>
        <taxon>Eukaryota</taxon>
        <taxon>Metazoa</taxon>
        <taxon>Ecdysozoa</taxon>
        <taxon>Nematoda</taxon>
        <taxon>Chromadorea</taxon>
        <taxon>Rhabditida</taxon>
        <taxon>Tylenchina</taxon>
        <taxon>Panagrolaimomorpha</taxon>
        <taxon>Strongyloidoidea</taxon>
        <taxon>Alloionematidae</taxon>
        <taxon>Rhabditophanes</taxon>
    </lineage>
</organism>
<reference evidence="2" key="1">
    <citation type="submission" date="2016-11" db="UniProtKB">
        <authorList>
            <consortium name="WormBaseParasite"/>
        </authorList>
    </citation>
    <scope>IDENTIFICATION</scope>
    <source>
        <strain evidence="2">KR3021</strain>
    </source>
</reference>
<proteinExistence type="predicted"/>
<protein>
    <submittedName>
        <fullName evidence="2">CHK domain-containing protein</fullName>
    </submittedName>
</protein>
<accession>A0AC35TTR6</accession>